<dbReference type="InterPro" id="IPR050328">
    <property type="entry name" value="Dev_Immune_Receptor"/>
</dbReference>
<evidence type="ECO:0000256" key="4">
    <source>
        <dbReference type="SAM" id="Phobius"/>
    </source>
</evidence>
<keyword evidence="4" id="KW-0812">Transmembrane</keyword>
<dbReference type="GO" id="GO:0005615">
    <property type="term" value="C:extracellular space"/>
    <property type="evidence" value="ECO:0007669"/>
    <property type="project" value="TreeGrafter"/>
</dbReference>
<proteinExistence type="predicted"/>
<reference evidence="5" key="1">
    <citation type="submission" date="2021-10" db="EMBL/GenBank/DDBJ databases">
        <title>Tropical sea cucumber genome reveals ecological adaptation and Cuvierian tubules defense mechanism.</title>
        <authorList>
            <person name="Chen T."/>
        </authorList>
    </citation>
    <scope>NUCLEOTIDE SEQUENCE</scope>
    <source>
        <strain evidence="5">Nanhai2018</strain>
        <tissue evidence="5">Muscle</tissue>
    </source>
</reference>
<name>A0A9Q1CGT8_HOLLE</name>
<evidence type="ECO:0000256" key="2">
    <source>
        <dbReference type="ARBA" id="ARBA00022729"/>
    </source>
</evidence>
<dbReference type="AlphaFoldDB" id="A0A9Q1CGT8"/>
<dbReference type="Pfam" id="PF13855">
    <property type="entry name" value="LRR_8"/>
    <property type="match status" value="2"/>
</dbReference>
<evidence type="ECO:0000313" key="6">
    <source>
        <dbReference type="Proteomes" id="UP001152320"/>
    </source>
</evidence>
<dbReference type="Proteomes" id="UP001152320">
    <property type="component" value="Chromosome 3"/>
</dbReference>
<organism evidence="5 6">
    <name type="scientific">Holothuria leucospilota</name>
    <name type="common">Black long sea cucumber</name>
    <name type="synonym">Mertensiothuria leucospilota</name>
    <dbReference type="NCBI Taxonomy" id="206669"/>
    <lineage>
        <taxon>Eukaryota</taxon>
        <taxon>Metazoa</taxon>
        <taxon>Echinodermata</taxon>
        <taxon>Eleutherozoa</taxon>
        <taxon>Echinozoa</taxon>
        <taxon>Holothuroidea</taxon>
        <taxon>Aspidochirotacea</taxon>
        <taxon>Aspidochirotida</taxon>
        <taxon>Holothuriidae</taxon>
        <taxon>Holothuria</taxon>
    </lineage>
</organism>
<dbReference type="OrthoDB" id="676979at2759"/>
<keyword evidence="4" id="KW-0472">Membrane</keyword>
<dbReference type="PANTHER" id="PTHR24373:SF370">
    <property type="entry name" value="FISH-LIPS, ISOFORM E"/>
    <property type="match status" value="1"/>
</dbReference>
<keyword evidence="4" id="KW-1133">Transmembrane helix</keyword>
<dbReference type="PANTHER" id="PTHR24373">
    <property type="entry name" value="SLIT RELATED LEUCINE-RICH REPEAT NEURONAL PROTEIN"/>
    <property type="match status" value="1"/>
</dbReference>
<keyword evidence="3" id="KW-0677">Repeat</keyword>
<dbReference type="FunFam" id="3.80.10.10:FF:001360">
    <property type="entry name" value="Uncharacterized protein"/>
    <property type="match status" value="1"/>
</dbReference>
<comment type="caution">
    <text evidence="5">The sequence shown here is derived from an EMBL/GenBank/DDBJ whole genome shotgun (WGS) entry which is preliminary data.</text>
</comment>
<dbReference type="InterPro" id="IPR032675">
    <property type="entry name" value="LRR_dom_sf"/>
</dbReference>
<dbReference type="Gene3D" id="3.80.10.10">
    <property type="entry name" value="Ribonuclease Inhibitor"/>
    <property type="match status" value="2"/>
</dbReference>
<dbReference type="SMART" id="SM00369">
    <property type="entry name" value="LRR_TYP"/>
    <property type="match status" value="9"/>
</dbReference>
<dbReference type="PROSITE" id="PS51450">
    <property type="entry name" value="LRR"/>
    <property type="match status" value="2"/>
</dbReference>
<dbReference type="GO" id="GO:0031012">
    <property type="term" value="C:extracellular matrix"/>
    <property type="evidence" value="ECO:0007669"/>
    <property type="project" value="TreeGrafter"/>
</dbReference>
<dbReference type="InterPro" id="IPR003591">
    <property type="entry name" value="Leu-rich_rpt_typical-subtyp"/>
</dbReference>
<dbReference type="SMART" id="SM00365">
    <property type="entry name" value="LRR_SD22"/>
    <property type="match status" value="6"/>
</dbReference>
<evidence type="ECO:0000256" key="1">
    <source>
        <dbReference type="ARBA" id="ARBA00022614"/>
    </source>
</evidence>
<sequence length="477" mass="54192">MSHYDVWDSCERPFPSGCCKLGHLFVCNGVNVTHVDNFADEIPQHCTSLTIANANNSFINNGYWKFLSNLTYLEDLAFYNNKISSLSDLKPVYIEDLENLKFLTLAFGELRTFPVEIFHTLASLEYLSLQCNKLQNISEGNWNFPLLNNLIMSHNRIATVGIKHFKGLENLAELDLSYNRISHFSLKVLDSMPNLKYLRLSFNQLVYISDFSHQHAHLLYFALSSNLFVSLEGSVFNGLKSVRTIEFSSNSIKDPPSVNSKNNVTSALALSLESNLIEVLSPLFFDHFPYLNLINVDFNRIHHIEENTFRSVPNVTSISMRGNAIHIIPRQLFQHLQNLNFIELQVNRIQNLDPYIFNQLSKHVQVYIQNNPIVCDCQALPLLKWLSASGMSIMHFPTCQSPKPLENQNIYYATLPQDCPASTLMPVSTNVTPTEHPNTFKDQNTLIFLIGLLLAPLICSCLIPLCAVCRSSHEDSE</sequence>
<gene>
    <name evidence="5" type="ORF">HOLleu_07994</name>
</gene>
<dbReference type="SUPFAM" id="SSF52058">
    <property type="entry name" value="L domain-like"/>
    <property type="match status" value="1"/>
</dbReference>
<accession>A0A9Q1CGT8</accession>
<keyword evidence="1" id="KW-0433">Leucine-rich repeat</keyword>
<evidence type="ECO:0000256" key="3">
    <source>
        <dbReference type="ARBA" id="ARBA00022737"/>
    </source>
</evidence>
<evidence type="ECO:0000313" key="5">
    <source>
        <dbReference type="EMBL" id="KAJ8045067.1"/>
    </source>
</evidence>
<keyword evidence="2" id="KW-0732">Signal</keyword>
<feature type="transmembrane region" description="Helical" evidence="4">
    <location>
        <begin position="446"/>
        <end position="469"/>
    </location>
</feature>
<protein>
    <submittedName>
        <fullName evidence="5">Leucine-rich repeat-containing protein 15</fullName>
    </submittedName>
</protein>
<dbReference type="InterPro" id="IPR001611">
    <property type="entry name" value="Leu-rich_rpt"/>
</dbReference>
<dbReference type="EMBL" id="JAIZAY010000003">
    <property type="protein sequence ID" value="KAJ8045067.1"/>
    <property type="molecule type" value="Genomic_DNA"/>
</dbReference>
<keyword evidence="6" id="KW-1185">Reference proteome</keyword>